<keyword evidence="3" id="KW-1185">Reference proteome</keyword>
<feature type="region of interest" description="Disordered" evidence="1">
    <location>
        <begin position="28"/>
        <end position="52"/>
    </location>
</feature>
<organism evidence="2 3">
    <name type="scientific">Chiloscyllium punctatum</name>
    <name type="common">Brownbanded bambooshark</name>
    <name type="synonym">Hemiscyllium punctatum</name>
    <dbReference type="NCBI Taxonomy" id="137246"/>
    <lineage>
        <taxon>Eukaryota</taxon>
        <taxon>Metazoa</taxon>
        <taxon>Chordata</taxon>
        <taxon>Craniata</taxon>
        <taxon>Vertebrata</taxon>
        <taxon>Chondrichthyes</taxon>
        <taxon>Elasmobranchii</taxon>
        <taxon>Galeomorphii</taxon>
        <taxon>Galeoidea</taxon>
        <taxon>Orectolobiformes</taxon>
        <taxon>Hemiscylliidae</taxon>
        <taxon>Chiloscyllium</taxon>
    </lineage>
</organism>
<accession>A0A401TLE5</accession>
<feature type="compositionally biased region" description="Basic and acidic residues" evidence="1">
    <location>
        <begin position="28"/>
        <end position="38"/>
    </location>
</feature>
<gene>
    <name evidence="2" type="ORF">chiPu_0027464</name>
</gene>
<proteinExistence type="predicted"/>
<feature type="compositionally biased region" description="Acidic residues" evidence="1">
    <location>
        <begin position="39"/>
        <end position="49"/>
    </location>
</feature>
<protein>
    <submittedName>
        <fullName evidence="2">Uncharacterized protein</fullName>
    </submittedName>
</protein>
<dbReference type="Proteomes" id="UP000287033">
    <property type="component" value="Unassembled WGS sequence"/>
</dbReference>
<comment type="caution">
    <text evidence="2">The sequence shown here is derived from an EMBL/GenBank/DDBJ whole genome shotgun (WGS) entry which is preliminary data.</text>
</comment>
<evidence type="ECO:0000313" key="3">
    <source>
        <dbReference type="Proteomes" id="UP000287033"/>
    </source>
</evidence>
<name>A0A401TLE5_CHIPU</name>
<dbReference type="AlphaFoldDB" id="A0A401TLE5"/>
<evidence type="ECO:0000256" key="1">
    <source>
        <dbReference type="SAM" id="MobiDB-lite"/>
    </source>
</evidence>
<dbReference type="EMBL" id="BEZZ01104533">
    <property type="protein sequence ID" value="GCC43490.1"/>
    <property type="molecule type" value="Genomic_DNA"/>
</dbReference>
<sequence length="110" mass="12326">MAAAPIGDLAAPPRPQIEGRCEGAIQRVRSEPSVGKEVEEVEEEEEEGEAAWPTVQDLSRNLRRRLSEERATYRRKLQAYREGQERQAVLVQKLQGKVGYRPEGGRGGAR</sequence>
<evidence type="ECO:0000313" key="2">
    <source>
        <dbReference type="EMBL" id="GCC43490.1"/>
    </source>
</evidence>
<reference evidence="2 3" key="1">
    <citation type="journal article" date="2018" name="Nat. Ecol. Evol.">
        <title>Shark genomes provide insights into elasmobranch evolution and the origin of vertebrates.</title>
        <authorList>
            <person name="Hara Y"/>
            <person name="Yamaguchi K"/>
            <person name="Onimaru K"/>
            <person name="Kadota M"/>
            <person name="Koyanagi M"/>
            <person name="Keeley SD"/>
            <person name="Tatsumi K"/>
            <person name="Tanaka K"/>
            <person name="Motone F"/>
            <person name="Kageyama Y"/>
            <person name="Nozu R"/>
            <person name="Adachi N"/>
            <person name="Nishimura O"/>
            <person name="Nakagawa R"/>
            <person name="Tanegashima C"/>
            <person name="Kiyatake I"/>
            <person name="Matsumoto R"/>
            <person name="Murakumo K"/>
            <person name="Nishida K"/>
            <person name="Terakita A"/>
            <person name="Kuratani S"/>
            <person name="Sato K"/>
            <person name="Hyodo S Kuraku.S."/>
        </authorList>
    </citation>
    <scope>NUCLEOTIDE SEQUENCE [LARGE SCALE GENOMIC DNA]</scope>
</reference>